<dbReference type="GO" id="GO:0004519">
    <property type="term" value="F:endonuclease activity"/>
    <property type="evidence" value="ECO:0007669"/>
    <property type="project" value="UniProtKB-KW"/>
</dbReference>
<dbReference type="SMART" id="SM00927">
    <property type="entry name" value="MutH"/>
    <property type="match status" value="1"/>
</dbReference>
<evidence type="ECO:0000256" key="1">
    <source>
        <dbReference type="ARBA" id="ARBA00022722"/>
    </source>
</evidence>
<feature type="domain" description="DNA mismatch repair MutH/Type II restriction enzyme Sau3AI" evidence="4">
    <location>
        <begin position="65"/>
        <end position="167"/>
    </location>
</feature>
<dbReference type="GO" id="GO:0016787">
    <property type="term" value="F:hydrolase activity"/>
    <property type="evidence" value="ECO:0007669"/>
    <property type="project" value="UniProtKB-KW"/>
</dbReference>
<dbReference type="CDD" id="cd22356">
    <property type="entry name" value="Sau3AI_N-like"/>
    <property type="match status" value="1"/>
</dbReference>
<organism evidence="5 6">
    <name type="scientific">Anaerobutyricum hallii DSM 3353</name>
    <dbReference type="NCBI Taxonomy" id="411469"/>
    <lineage>
        <taxon>Bacteria</taxon>
        <taxon>Bacillati</taxon>
        <taxon>Bacillota</taxon>
        <taxon>Clostridia</taxon>
        <taxon>Lachnospirales</taxon>
        <taxon>Lachnospiraceae</taxon>
        <taxon>Anaerobutyricum</taxon>
    </lineage>
</organism>
<keyword evidence="1" id="KW-0540">Nuclease</keyword>
<dbReference type="InterPro" id="IPR011335">
    <property type="entry name" value="Restrct_endonuc-II-like"/>
</dbReference>
<dbReference type="eggNOG" id="COG3066">
    <property type="taxonomic scope" value="Bacteria"/>
</dbReference>
<keyword evidence="2 5" id="KW-0255">Endonuclease</keyword>
<name>C0ETP8_9FIRM</name>
<dbReference type="InterPro" id="IPR037057">
    <property type="entry name" value="DNA_rep_MutH/T2_RE_sf"/>
</dbReference>
<evidence type="ECO:0000313" key="5">
    <source>
        <dbReference type="EMBL" id="EEG37353.1"/>
    </source>
</evidence>
<keyword evidence="3" id="KW-0378">Hydrolase</keyword>
<accession>C0ETP8</accession>
<evidence type="ECO:0000256" key="2">
    <source>
        <dbReference type="ARBA" id="ARBA00022759"/>
    </source>
</evidence>
<dbReference type="Gene3D" id="3.40.600.10">
    <property type="entry name" value="DNA mismatch repair MutH/Restriction endonuclease, type II"/>
    <property type="match status" value="2"/>
</dbReference>
<dbReference type="Pfam" id="PF02976">
    <property type="entry name" value="MutH"/>
    <property type="match status" value="1"/>
</dbReference>
<dbReference type="NCBIfam" id="NF040973">
    <property type="entry name" value="restrict_Sau3AI"/>
    <property type="match status" value="1"/>
</dbReference>
<protein>
    <submittedName>
        <fullName evidence="5">Type II restriction endonuclease</fullName>
    </submittedName>
</protein>
<dbReference type="AlphaFoldDB" id="C0ETP8"/>
<dbReference type="Proteomes" id="UP000003174">
    <property type="component" value="Unassembled WGS sequence"/>
</dbReference>
<evidence type="ECO:0000259" key="4">
    <source>
        <dbReference type="SMART" id="SM00927"/>
    </source>
</evidence>
<reference evidence="5 6" key="1">
    <citation type="submission" date="2009-01" db="EMBL/GenBank/DDBJ databases">
        <authorList>
            <person name="Fulton L."/>
            <person name="Clifton S."/>
            <person name="Fulton B."/>
            <person name="Xu J."/>
            <person name="Minx P."/>
            <person name="Pepin K.H."/>
            <person name="Johnson M."/>
            <person name="Bhonagiri V."/>
            <person name="Nash W.E."/>
            <person name="Mardis E.R."/>
            <person name="Wilson R.K."/>
        </authorList>
    </citation>
    <scope>NUCLEOTIDE SEQUENCE [LARGE SCALE GENOMIC DNA]</scope>
    <source>
        <strain evidence="5 6">DSM 3353</strain>
    </source>
</reference>
<dbReference type="GO" id="GO:0003677">
    <property type="term" value="F:DNA binding"/>
    <property type="evidence" value="ECO:0007669"/>
    <property type="project" value="InterPro"/>
</dbReference>
<comment type="caution">
    <text evidence="5">The sequence shown here is derived from an EMBL/GenBank/DDBJ whole genome shotgun (WGS) entry which is preliminary data.</text>
</comment>
<proteinExistence type="predicted"/>
<sequence length="507" mass="60548">MEIDKMDNKEYKNSEEVKKRAEEAIGRPFKEIFELAKKFQEKNGLKEKHGKGDIGQAYEEGWFNYACNKDAEPDFKEADIELKVTPFLKNSRGYRAKERLSLGKINYKDENWNEYEESRFWIKNHHLLIMYYQYIKGIDRENFSVQKIDEILLNELPERDKSIIQHDWEKIARYVKEGRAHELTERDFMYLSPATKGSGGNKKVKYDDRYPKAKPRAYSFKKSYMTKLFNERMLDEDEESYVLPDIVLSKEKEFDDILLETLQKYLGRTVKSLKKEFPDYRDGYSHKHGIIKQIYKSDCDLEKTDEFQKANYKLRTITVNKNGMPLEDMSFSTFDFEELLKEKTWKESIVYDEMIDSKFLLVIFSKNSEGKEILNNAMMWYIPKKDENKVKEVWEETRNVIKNGIRLQQKISHDRKGRAIFAYENNFPKSNFNKVAHVRNKARESEYFCENSNSVKLKKPAKIIVLKEIPEELKDVPVPTGEYMTKQCFWFNKKYIKQQIKDFIKSY</sequence>
<dbReference type="InterPro" id="IPR011337">
    <property type="entry name" value="DNA_rep_MutH/RE_typeII_Sau3AI"/>
</dbReference>
<dbReference type="EMBL" id="ACEP01000042">
    <property type="protein sequence ID" value="EEG37353.1"/>
    <property type="molecule type" value="Genomic_DNA"/>
</dbReference>
<reference evidence="5 6" key="2">
    <citation type="submission" date="2009-02" db="EMBL/GenBank/DDBJ databases">
        <title>Draft genome sequence of Eubacterium hallii (DSM 3353).</title>
        <authorList>
            <person name="Sudarsanam P."/>
            <person name="Ley R."/>
            <person name="Guruge J."/>
            <person name="Turnbaugh P.J."/>
            <person name="Mahowald M."/>
            <person name="Liep D."/>
            <person name="Gordon J."/>
        </authorList>
    </citation>
    <scope>NUCLEOTIDE SEQUENCE [LARGE SCALE GENOMIC DNA]</scope>
    <source>
        <strain evidence="5 6">DSM 3353</strain>
    </source>
</reference>
<dbReference type="SUPFAM" id="SSF52980">
    <property type="entry name" value="Restriction endonuclease-like"/>
    <property type="match status" value="2"/>
</dbReference>
<gene>
    <name evidence="5" type="ORF">EUBHAL_00779</name>
</gene>
<dbReference type="CDD" id="cd22355">
    <property type="entry name" value="Sau3AI_C"/>
    <property type="match status" value="1"/>
</dbReference>
<evidence type="ECO:0000313" key="6">
    <source>
        <dbReference type="Proteomes" id="UP000003174"/>
    </source>
</evidence>
<evidence type="ECO:0000256" key="3">
    <source>
        <dbReference type="ARBA" id="ARBA00022801"/>
    </source>
</evidence>